<feature type="compositionally biased region" description="Polar residues" evidence="7">
    <location>
        <begin position="1"/>
        <end position="16"/>
    </location>
</feature>
<proteinExistence type="inferred from homology"/>
<evidence type="ECO:0000256" key="5">
    <source>
        <dbReference type="ARBA" id="ARBA00023242"/>
    </source>
</evidence>
<dbReference type="InterPro" id="IPR044888">
    <property type="entry name" value="Mediatior_Med7_sf"/>
</dbReference>
<dbReference type="InterPro" id="IPR009244">
    <property type="entry name" value="Mediatior_Med7"/>
</dbReference>
<dbReference type="Proteomes" id="UP000759131">
    <property type="component" value="Unassembled WGS sequence"/>
</dbReference>
<dbReference type="Gene3D" id="6.10.140.200">
    <property type="match status" value="1"/>
</dbReference>
<evidence type="ECO:0000256" key="3">
    <source>
        <dbReference type="ARBA" id="ARBA00023015"/>
    </source>
</evidence>
<dbReference type="Pfam" id="PF05983">
    <property type="entry name" value="Med7"/>
    <property type="match status" value="1"/>
</dbReference>
<keyword evidence="3 6" id="KW-0805">Transcription regulation</keyword>
<dbReference type="AlphaFoldDB" id="A0A7R9PWV9"/>
<evidence type="ECO:0000256" key="2">
    <source>
        <dbReference type="ARBA" id="ARBA00009994"/>
    </source>
</evidence>
<comment type="subunit">
    <text evidence="6">Component of the Mediator complex.</text>
</comment>
<dbReference type="PANTHER" id="PTHR21428">
    <property type="entry name" value="MEDIATOR OF RNA POLYMERASE II TRANSCRIPTION SUBUNIT 7"/>
    <property type="match status" value="1"/>
</dbReference>
<reference evidence="8" key="1">
    <citation type="submission" date="2020-11" db="EMBL/GenBank/DDBJ databases">
        <authorList>
            <person name="Tran Van P."/>
        </authorList>
    </citation>
    <scope>NUCLEOTIDE SEQUENCE</scope>
</reference>
<evidence type="ECO:0000313" key="9">
    <source>
        <dbReference type="Proteomes" id="UP000759131"/>
    </source>
</evidence>
<dbReference type="GO" id="GO:0070847">
    <property type="term" value="C:core mediator complex"/>
    <property type="evidence" value="ECO:0007669"/>
    <property type="project" value="TreeGrafter"/>
</dbReference>
<dbReference type="PANTHER" id="PTHR21428:SF11">
    <property type="entry name" value="MEDIATOR OF RNA POLYMERASE II TRANSCRIPTION SUBUNIT 7"/>
    <property type="match status" value="1"/>
</dbReference>
<dbReference type="InterPro" id="IPR037212">
    <property type="entry name" value="Med7/Med21-like"/>
</dbReference>
<comment type="similarity">
    <text evidence="2 6">Belongs to the Mediator complex subunit 7 family.</text>
</comment>
<dbReference type="OrthoDB" id="10253553at2759"/>
<evidence type="ECO:0000256" key="6">
    <source>
        <dbReference type="RuleBase" id="RU364060"/>
    </source>
</evidence>
<keyword evidence="4 6" id="KW-0804">Transcription</keyword>
<keyword evidence="6" id="KW-0010">Activator</keyword>
<dbReference type="GO" id="GO:0003712">
    <property type="term" value="F:transcription coregulator activity"/>
    <property type="evidence" value="ECO:0007669"/>
    <property type="project" value="InterPro"/>
</dbReference>
<keyword evidence="9" id="KW-1185">Reference proteome</keyword>
<protein>
    <recommendedName>
        <fullName evidence="6">Mediator of RNA polymerase II transcription subunit 7</fullName>
    </recommendedName>
</protein>
<sequence length="307" mass="33520">MSSHSSQAPVQSPAGGSQTGGAPAVTASSVYPLPPMRYIHSNLDSARRMSSHSSQAPVQSPAGGSQTGGAPAVTASSVYPLPPMRYIQMFSDDNVSPAKCPQPPKPVSETGGQYSMFGQTIAIDDHIIRSLESQGLRRLYPREYDHKRELKKMNASILVNFLDILDVLVRCPDTNKREDKTNDIQLLFITMHHLINELRPHQARESIKVLMQSQKRQRLETNARLHKQIEKVRDLINAAINAISDDTLMDALDVKPNAADLMALTKTNASSSAAVAATALEASGQQIDNTYEKDALMCDFVEELALA</sequence>
<feature type="region of interest" description="Disordered" evidence="7">
    <location>
        <begin position="1"/>
        <end position="29"/>
    </location>
</feature>
<evidence type="ECO:0000313" key="8">
    <source>
        <dbReference type="EMBL" id="CAD7622878.1"/>
    </source>
</evidence>
<organism evidence="8">
    <name type="scientific">Medioppia subpectinata</name>
    <dbReference type="NCBI Taxonomy" id="1979941"/>
    <lineage>
        <taxon>Eukaryota</taxon>
        <taxon>Metazoa</taxon>
        <taxon>Ecdysozoa</taxon>
        <taxon>Arthropoda</taxon>
        <taxon>Chelicerata</taxon>
        <taxon>Arachnida</taxon>
        <taxon>Acari</taxon>
        <taxon>Acariformes</taxon>
        <taxon>Sarcoptiformes</taxon>
        <taxon>Oribatida</taxon>
        <taxon>Brachypylina</taxon>
        <taxon>Oppioidea</taxon>
        <taxon>Oppiidae</taxon>
        <taxon>Medioppia</taxon>
    </lineage>
</organism>
<feature type="compositionally biased region" description="Polar residues" evidence="7">
    <location>
        <begin position="51"/>
        <end position="64"/>
    </location>
</feature>
<keyword evidence="5 6" id="KW-0539">Nucleus</keyword>
<dbReference type="GO" id="GO:0016592">
    <property type="term" value="C:mediator complex"/>
    <property type="evidence" value="ECO:0007669"/>
    <property type="project" value="InterPro"/>
</dbReference>
<accession>A0A7R9PWV9</accession>
<dbReference type="EMBL" id="OC855912">
    <property type="protein sequence ID" value="CAD7622878.1"/>
    <property type="molecule type" value="Genomic_DNA"/>
</dbReference>
<comment type="subcellular location">
    <subcellularLocation>
        <location evidence="1 6">Nucleus</location>
    </subcellularLocation>
</comment>
<evidence type="ECO:0000256" key="4">
    <source>
        <dbReference type="ARBA" id="ARBA00023163"/>
    </source>
</evidence>
<dbReference type="GO" id="GO:0006357">
    <property type="term" value="P:regulation of transcription by RNA polymerase II"/>
    <property type="evidence" value="ECO:0007669"/>
    <property type="project" value="InterPro"/>
</dbReference>
<name>A0A7R9PWV9_9ACAR</name>
<feature type="region of interest" description="Disordered" evidence="7">
    <location>
        <begin position="45"/>
        <end position="74"/>
    </location>
</feature>
<dbReference type="SUPFAM" id="SSF140718">
    <property type="entry name" value="Mediator hinge subcomplex-like"/>
    <property type="match status" value="1"/>
</dbReference>
<evidence type="ECO:0000256" key="7">
    <source>
        <dbReference type="SAM" id="MobiDB-lite"/>
    </source>
</evidence>
<gene>
    <name evidence="8" type="ORF">OSB1V03_LOCUS3341</name>
</gene>
<evidence type="ECO:0000256" key="1">
    <source>
        <dbReference type="ARBA" id="ARBA00004123"/>
    </source>
</evidence>
<comment type="function">
    <text evidence="6">Component of the Mediator complex, a coactivator involved in the regulated transcription of nearly all RNA polymerase II-dependent genes. Mediator functions as a bridge to convey information from gene-specific regulatory proteins to the basal RNA polymerase II transcription machinery.</text>
</comment>
<dbReference type="EMBL" id="CAJPIZ010001337">
    <property type="protein sequence ID" value="CAG2103308.1"/>
    <property type="molecule type" value="Genomic_DNA"/>
</dbReference>